<dbReference type="SUPFAM" id="SSF53448">
    <property type="entry name" value="Nucleotide-diphospho-sugar transferases"/>
    <property type="match status" value="1"/>
</dbReference>
<dbReference type="InterPro" id="IPR059123">
    <property type="entry name" value="StrF_dom"/>
</dbReference>
<organism evidence="2 3">
    <name type="scientific">Empedobacter falsenii</name>
    <dbReference type="NCBI Taxonomy" id="343874"/>
    <lineage>
        <taxon>Bacteria</taxon>
        <taxon>Pseudomonadati</taxon>
        <taxon>Bacteroidota</taxon>
        <taxon>Flavobacteriia</taxon>
        <taxon>Flavobacteriales</taxon>
        <taxon>Weeksellaceae</taxon>
        <taxon>Empedobacter</taxon>
    </lineage>
</organism>
<reference evidence="2 3" key="1">
    <citation type="submission" date="2018-06" db="EMBL/GenBank/DDBJ databases">
        <authorList>
            <consortium name="Pathogen Informatics"/>
            <person name="Doyle S."/>
        </authorList>
    </citation>
    <scope>NUCLEOTIDE SEQUENCE [LARGE SCALE GENOMIC DNA]</scope>
    <source>
        <strain evidence="2 3">NCTC13456</strain>
    </source>
</reference>
<dbReference type="AlphaFoldDB" id="A0A376G361"/>
<evidence type="ECO:0000313" key="2">
    <source>
        <dbReference type="EMBL" id="STD54080.1"/>
    </source>
</evidence>
<dbReference type="Proteomes" id="UP000254737">
    <property type="component" value="Unassembled WGS sequence"/>
</dbReference>
<gene>
    <name evidence="2" type="ORF">NCTC13456_00829</name>
</gene>
<name>A0A376G361_9FLAO</name>
<dbReference type="Pfam" id="PF13712">
    <property type="entry name" value="Glyco_tranf_2_5"/>
    <property type="match status" value="1"/>
</dbReference>
<sequence>MLSIIVSSYQEEYFIQFSKNIEETIGNDFEYEIIQQWNPGTMGICEAYNRGAEKAQYENLLFIHEDVIFETKNWGNILTDYLKMDHIGCIGLAGANYIPNTPTPWWVIEGYANSHLSHYNKKTNKRYDYTFSSDKNGLLQTKLLDGVFIACRKDVWKKIKFNEGLKGFHGYDIGFSIAVSQIKQNYILNKISLVHYSSGNLSKEWLESVIKAYSFVEKAKTKIDNKLELVCFNYFADQLRYLGFAMSDKTEYLNQFISYKNLGLKNWLKAKRKIKLINKYYEC</sequence>
<evidence type="ECO:0000259" key="1">
    <source>
        <dbReference type="Pfam" id="PF13712"/>
    </source>
</evidence>
<dbReference type="Gene3D" id="3.90.550.10">
    <property type="entry name" value="Spore Coat Polysaccharide Biosynthesis Protein SpsA, Chain A"/>
    <property type="match status" value="1"/>
</dbReference>
<evidence type="ECO:0000313" key="3">
    <source>
        <dbReference type="Proteomes" id="UP000254737"/>
    </source>
</evidence>
<proteinExistence type="predicted"/>
<dbReference type="RefSeq" id="WP_114998905.1">
    <property type="nucleotide sequence ID" value="NZ_UFXS01000001.1"/>
</dbReference>
<protein>
    <recommendedName>
        <fullName evidence="1">Streptomycin biosynthesis protein StrF domain-containing protein</fullName>
    </recommendedName>
</protein>
<feature type="domain" description="Streptomycin biosynthesis protein StrF" evidence="1">
    <location>
        <begin position="4"/>
        <end position="188"/>
    </location>
</feature>
<accession>A0A376G361</accession>
<dbReference type="InterPro" id="IPR029044">
    <property type="entry name" value="Nucleotide-diphossugar_trans"/>
</dbReference>
<dbReference type="EMBL" id="UFXS01000001">
    <property type="protein sequence ID" value="STD54080.1"/>
    <property type="molecule type" value="Genomic_DNA"/>
</dbReference>